<dbReference type="InterPro" id="IPR036974">
    <property type="entry name" value="PUA_sf"/>
</dbReference>
<dbReference type="Gene3D" id="2.30.130.10">
    <property type="entry name" value="PUA domain"/>
    <property type="match status" value="1"/>
</dbReference>
<evidence type="ECO:0000256" key="3">
    <source>
        <dbReference type="ARBA" id="ARBA00022694"/>
    </source>
</evidence>
<sequence>MPTPSESGILVVDKPQGVTSHDVVAAVRSGLHMKRVGHAGTLDPMATGVLVVGFGNATRLLNYIVGADKTYEATIRLGQFTTTDDADGDILSWEEKLAHGGFSPDIQPDAHISGDIADVRSASETLKALDRSRIEQAIAEHFTGRIEQTPTMFSAIKIDGKRAYDLAREGKDVRLEARPVTISEFTVLTPDIAVTDAVDADTNETDTDTNADGGNATTPVIDITVRVTCSSGTYIRALARDLGYVLGVGGHLTMLRRTRVGEFDLGTTERFRAVTAHAESRTFTNRDGETITRNRCALDYPEPDEDNTEAGADSSDDIRERHRAYLLSCASSMPDSARRTMPCVDVTADEARELRFGRWIARRGDGLVAAIHGDDLVAIIQPASKRQAKPAVVFPAE</sequence>
<gene>
    <name evidence="5" type="primary">truB</name>
    <name evidence="9" type="ORF">CS006_05350</name>
</gene>
<dbReference type="InterPro" id="IPR014780">
    <property type="entry name" value="tRNA_psdUridine_synth_TruB"/>
</dbReference>
<evidence type="ECO:0000313" key="9">
    <source>
        <dbReference type="EMBL" id="PJM73461.1"/>
    </source>
</evidence>
<comment type="similarity">
    <text evidence="2 5">Belongs to the pseudouridine synthase TruB family. Type 1 subfamily.</text>
</comment>
<dbReference type="GO" id="GO:0003723">
    <property type="term" value="F:RNA binding"/>
    <property type="evidence" value="ECO:0007669"/>
    <property type="project" value="InterPro"/>
</dbReference>
<dbReference type="EMBL" id="PEBI01000002">
    <property type="protein sequence ID" value="PJM73461.1"/>
    <property type="molecule type" value="Genomic_DNA"/>
</dbReference>
<dbReference type="Proteomes" id="UP000229095">
    <property type="component" value="Unassembled WGS sequence"/>
</dbReference>
<accession>A0A2M9H9J4</accession>
<proteinExistence type="inferred from homology"/>
<dbReference type="GO" id="GO:0031119">
    <property type="term" value="P:tRNA pseudouridine synthesis"/>
    <property type="evidence" value="ECO:0007669"/>
    <property type="project" value="UniProtKB-UniRule"/>
</dbReference>
<evidence type="ECO:0000313" key="10">
    <source>
        <dbReference type="Proteomes" id="UP000229095"/>
    </source>
</evidence>
<reference evidence="9 10" key="1">
    <citation type="submission" date="2017-10" db="EMBL/GenBank/DDBJ databases">
        <title>Draft genome sequences of strains TRE 1, TRE 9, TRE H and TRI 7, isolated from tamarins, belonging to four potential novel Bifidobacterium species.</title>
        <authorList>
            <person name="Mattarelli P."/>
            <person name="Modesto M."/>
            <person name="Puglisi E."/>
            <person name="Morelli L."/>
            <person name="Spezio C."/>
            <person name="Bonetti A."/>
            <person name="Sandri C."/>
        </authorList>
    </citation>
    <scope>NUCLEOTIDE SEQUENCE [LARGE SCALE GENOMIC DNA]</scope>
    <source>
        <strain evidence="10">TRE1</strain>
    </source>
</reference>
<evidence type="ECO:0000259" key="8">
    <source>
        <dbReference type="Pfam" id="PF16198"/>
    </source>
</evidence>
<keyword evidence="4 5" id="KW-0413">Isomerase</keyword>
<dbReference type="AlphaFoldDB" id="A0A2M9H9J4"/>
<dbReference type="GO" id="GO:0160148">
    <property type="term" value="F:tRNA pseudouridine(55) synthase activity"/>
    <property type="evidence" value="ECO:0007669"/>
    <property type="project" value="UniProtKB-EC"/>
</dbReference>
<dbReference type="CDD" id="cd02573">
    <property type="entry name" value="PseudoU_synth_EcTruB"/>
    <property type="match status" value="1"/>
</dbReference>
<evidence type="ECO:0000256" key="2">
    <source>
        <dbReference type="ARBA" id="ARBA00005642"/>
    </source>
</evidence>
<comment type="caution">
    <text evidence="9">The sequence shown here is derived from an EMBL/GenBank/DDBJ whole genome shotgun (WGS) entry which is preliminary data.</text>
</comment>
<dbReference type="InterPro" id="IPR032819">
    <property type="entry name" value="TruB_C"/>
</dbReference>
<dbReference type="Pfam" id="PF16198">
    <property type="entry name" value="TruB_C_2"/>
    <property type="match status" value="1"/>
</dbReference>
<evidence type="ECO:0000256" key="4">
    <source>
        <dbReference type="ARBA" id="ARBA00023235"/>
    </source>
</evidence>
<dbReference type="Pfam" id="PF09142">
    <property type="entry name" value="TruB_C"/>
    <property type="match status" value="1"/>
</dbReference>
<dbReference type="EC" id="5.4.99.25" evidence="5"/>
<dbReference type="Pfam" id="PF01509">
    <property type="entry name" value="TruB_N"/>
    <property type="match status" value="2"/>
</dbReference>
<feature type="domain" description="Pseudouridine synthase II N-terminal" evidence="6">
    <location>
        <begin position="29"/>
        <end position="93"/>
    </location>
</feature>
<dbReference type="PANTHER" id="PTHR13767:SF2">
    <property type="entry name" value="PSEUDOURIDYLATE SYNTHASE TRUB1"/>
    <property type="match status" value="1"/>
</dbReference>
<dbReference type="InterPro" id="IPR002501">
    <property type="entry name" value="PsdUridine_synth_N"/>
</dbReference>
<comment type="catalytic activity">
    <reaction evidence="1 5">
        <text>uridine(55) in tRNA = pseudouridine(55) in tRNA</text>
        <dbReference type="Rhea" id="RHEA:42532"/>
        <dbReference type="Rhea" id="RHEA-COMP:10101"/>
        <dbReference type="Rhea" id="RHEA-COMP:10102"/>
        <dbReference type="ChEBI" id="CHEBI:65314"/>
        <dbReference type="ChEBI" id="CHEBI:65315"/>
        <dbReference type="EC" id="5.4.99.25"/>
    </reaction>
</comment>
<evidence type="ECO:0000259" key="7">
    <source>
        <dbReference type="Pfam" id="PF09142"/>
    </source>
</evidence>
<name>A0A2M9H9J4_9BIFI</name>
<keyword evidence="3 5" id="KW-0819">tRNA processing</keyword>
<dbReference type="PANTHER" id="PTHR13767">
    <property type="entry name" value="TRNA-PSEUDOURIDINE SYNTHASE"/>
    <property type="match status" value="1"/>
</dbReference>
<evidence type="ECO:0000259" key="6">
    <source>
        <dbReference type="Pfam" id="PF01509"/>
    </source>
</evidence>
<dbReference type="InterPro" id="IPR020103">
    <property type="entry name" value="PsdUridine_synth_cat_dom_sf"/>
</dbReference>
<feature type="domain" description="Pseudouridine synthase II N-terminal" evidence="6">
    <location>
        <begin position="122"/>
        <end position="235"/>
    </location>
</feature>
<dbReference type="RefSeq" id="WP_100510745.1">
    <property type="nucleotide sequence ID" value="NZ_PEBI01000002.1"/>
</dbReference>
<protein>
    <recommendedName>
        <fullName evidence="5">tRNA pseudouridine synthase B</fullName>
        <ecNumber evidence="5">5.4.99.25</ecNumber>
    </recommendedName>
    <alternativeName>
        <fullName evidence="5">tRNA pseudouridine(55) synthase</fullName>
        <shortName evidence="5">Psi55 synthase</shortName>
    </alternativeName>
    <alternativeName>
        <fullName evidence="5">tRNA pseudouridylate synthase</fullName>
    </alternativeName>
    <alternativeName>
        <fullName evidence="5">tRNA-uridine isomerase</fullName>
    </alternativeName>
</protein>
<dbReference type="HAMAP" id="MF_01080">
    <property type="entry name" value="TruB_bact"/>
    <property type="match status" value="1"/>
</dbReference>
<evidence type="ECO:0000256" key="5">
    <source>
        <dbReference type="HAMAP-Rule" id="MF_01080"/>
    </source>
</evidence>
<dbReference type="Gene3D" id="3.30.2350.10">
    <property type="entry name" value="Pseudouridine synthase"/>
    <property type="match status" value="1"/>
</dbReference>
<feature type="domain" description="tRNA pseudouridylate synthase B C-terminal" evidence="8">
    <location>
        <begin position="236"/>
        <end position="267"/>
    </location>
</feature>
<evidence type="ECO:0000256" key="1">
    <source>
        <dbReference type="ARBA" id="ARBA00000385"/>
    </source>
</evidence>
<feature type="active site" description="Nucleophile" evidence="5">
    <location>
        <position position="43"/>
    </location>
</feature>
<organism evidence="9 10">
    <name type="scientific">Bifidobacterium primatium</name>
    <dbReference type="NCBI Taxonomy" id="2045438"/>
    <lineage>
        <taxon>Bacteria</taxon>
        <taxon>Bacillati</taxon>
        <taxon>Actinomycetota</taxon>
        <taxon>Actinomycetes</taxon>
        <taxon>Bifidobacteriales</taxon>
        <taxon>Bifidobacteriaceae</taxon>
        <taxon>Bifidobacterium</taxon>
    </lineage>
</organism>
<keyword evidence="10" id="KW-1185">Reference proteome</keyword>
<comment type="function">
    <text evidence="5">Responsible for synthesis of pseudouridine from uracil-55 in the psi GC loop of transfer RNAs.</text>
</comment>
<dbReference type="SUPFAM" id="SSF55120">
    <property type="entry name" value="Pseudouridine synthase"/>
    <property type="match status" value="1"/>
</dbReference>
<dbReference type="InterPro" id="IPR015225">
    <property type="entry name" value="tRNA_psdUridine_synth_fam2_C"/>
</dbReference>
<dbReference type="OrthoDB" id="9802309at2"/>
<dbReference type="GO" id="GO:1990481">
    <property type="term" value="P:mRNA pseudouridine synthesis"/>
    <property type="evidence" value="ECO:0007669"/>
    <property type="project" value="TreeGrafter"/>
</dbReference>
<feature type="domain" description="tRNA pseudouridine synthase II TruB subfamily 2 C-terminal" evidence="7">
    <location>
        <begin position="341"/>
        <end position="395"/>
    </location>
</feature>